<reference evidence="1 2" key="1">
    <citation type="submission" date="2013-12" db="EMBL/GenBank/DDBJ databases">
        <title>Draft genome of the parsitic nematode Ancylostoma duodenale.</title>
        <authorList>
            <person name="Mitreva M."/>
        </authorList>
    </citation>
    <scope>NUCLEOTIDE SEQUENCE [LARGE SCALE GENOMIC DNA]</scope>
    <source>
        <strain evidence="1 2">Zhejiang</strain>
    </source>
</reference>
<evidence type="ECO:0000313" key="1">
    <source>
        <dbReference type="EMBL" id="KIH52305.1"/>
    </source>
</evidence>
<dbReference type="EMBL" id="KN743985">
    <property type="protein sequence ID" value="KIH52305.1"/>
    <property type="molecule type" value="Genomic_DNA"/>
</dbReference>
<dbReference type="OrthoDB" id="7951431at2759"/>
<dbReference type="AlphaFoldDB" id="A0A0C2FUM0"/>
<organism evidence="1 2">
    <name type="scientific">Ancylostoma duodenale</name>
    <dbReference type="NCBI Taxonomy" id="51022"/>
    <lineage>
        <taxon>Eukaryota</taxon>
        <taxon>Metazoa</taxon>
        <taxon>Ecdysozoa</taxon>
        <taxon>Nematoda</taxon>
        <taxon>Chromadorea</taxon>
        <taxon>Rhabditida</taxon>
        <taxon>Rhabditina</taxon>
        <taxon>Rhabditomorpha</taxon>
        <taxon>Strongyloidea</taxon>
        <taxon>Ancylostomatidae</taxon>
        <taxon>Ancylostomatinae</taxon>
        <taxon>Ancylostoma</taxon>
    </lineage>
</organism>
<evidence type="ECO:0000313" key="2">
    <source>
        <dbReference type="Proteomes" id="UP000054047"/>
    </source>
</evidence>
<sequence>MAPLEERMVTRRQKPKQVVWAGIAYTGTSQLIFVHDGVKVQGPSIEWIARNFPDFISVDLFPDFISVDLTPQRPGHWPANSSDLDPLDYSIREILESVPCAKPHSTVEALKRDLKESLE</sequence>
<protein>
    <submittedName>
        <fullName evidence="1">Uncharacterized protein</fullName>
    </submittedName>
</protein>
<name>A0A0C2FUM0_9BILA</name>
<accession>A0A0C2FUM0</accession>
<proteinExistence type="predicted"/>
<dbReference type="Proteomes" id="UP000054047">
    <property type="component" value="Unassembled WGS sequence"/>
</dbReference>
<keyword evidence="2" id="KW-1185">Reference proteome</keyword>
<gene>
    <name evidence="1" type="ORF">ANCDUO_17594</name>
</gene>